<evidence type="ECO:0000256" key="1">
    <source>
        <dbReference type="SAM" id="MobiDB-lite"/>
    </source>
</evidence>
<dbReference type="EMBL" id="JBANRG010000020">
    <property type="protein sequence ID" value="KAK7457204.1"/>
    <property type="molecule type" value="Genomic_DNA"/>
</dbReference>
<name>A0ABR1JHM4_9AGAR</name>
<evidence type="ECO:0000313" key="3">
    <source>
        <dbReference type="Proteomes" id="UP001498398"/>
    </source>
</evidence>
<reference evidence="2 3" key="1">
    <citation type="submission" date="2024-01" db="EMBL/GenBank/DDBJ databases">
        <title>A draft genome for the cacao thread blight pathogen Marasmiellus scandens.</title>
        <authorList>
            <person name="Baruah I.K."/>
            <person name="Leung J."/>
            <person name="Bukari Y."/>
            <person name="Amoako-Attah I."/>
            <person name="Meinhardt L.W."/>
            <person name="Bailey B.A."/>
            <person name="Cohen S.P."/>
        </authorList>
    </citation>
    <scope>NUCLEOTIDE SEQUENCE [LARGE SCALE GENOMIC DNA]</scope>
    <source>
        <strain evidence="2 3">GH-19</strain>
    </source>
</reference>
<comment type="caution">
    <text evidence="2">The sequence shown here is derived from an EMBL/GenBank/DDBJ whole genome shotgun (WGS) entry which is preliminary data.</text>
</comment>
<dbReference type="Proteomes" id="UP001498398">
    <property type="component" value="Unassembled WGS sequence"/>
</dbReference>
<protein>
    <submittedName>
        <fullName evidence="2">Uncharacterized protein</fullName>
    </submittedName>
</protein>
<accession>A0ABR1JHM4</accession>
<feature type="compositionally biased region" description="Polar residues" evidence="1">
    <location>
        <begin position="1"/>
        <end position="11"/>
    </location>
</feature>
<feature type="region of interest" description="Disordered" evidence="1">
    <location>
        <begin position="1"/>
        <end position="25"/>
    </location>
</feature>
<keyword evidence="3" id="KW-1185">Reference proteome</keyword>
<evidence type="ECO:0000313" key="2">
    <source>
        <dbReference type="EMBL" id="KAK7457204.1"/>
    </source>
</evidence>
<gene>
    <name evidence="2" type="ORF">VKT23_010504</name>
</gene>
<organism evidence="2 3">
    <name type="scientific">Marasmiellus scandens</name>
    <dbReference type="NCBI Taxonomy" id="2682957"/>
    <lineage>
        <taxon>Eukaryota</taxon>
        <taxon>Fungi</taxon>
        <taxon>Dikarya</taxon>
        <taxon>Basidiomycota</taxon>
        <taxon>Agaricomycotina</taxon>
        <taxon>Agaricomycetes</taxon>
        <taxon>Agaricomycetidae</taxon>
        <taxon>Agaricales</taxon>
        <taxon>Marasmiineae</taxon>
        <taxon>Omphalotaceae</taxon>
        <taxon>Marasmiellus</taxon>
    </lineage>
</organism>
<proteinExistence type="predicted"/>
<sequence>MGTSPSNSSCDTLVPPTSDHGKGFSPPPKSYIDFFEVKIADGGHTYVKISPYIDEEESNSERTRVGVDISCQSFSRQISSISTHITPRHAKVTGVEPCREIKSGVQQIKFETKRRERSSIGLQSIGVSPPIGFGFKIKGGWLKMSEEGETHKGMKTSYETLSGFSRHGDTASFMLKGISPTCGGDGLSGEHGDMRFYLENNPHEELKFDYDCRIEHVKGKKQKTKKCRSRNWFQRHIMSLFCL</sequence>